<evidence type="ECO:0000313" key="2">
    <source>
        <dbReference type="EMBL" id="MEA5365502.1"/>
    </source>
</evidence>
<comment type="caution">
    <text evidence="2">The sequence shown here is derived from an EMBL/GenBank/DDBJ whole genome shotgun (WGS) entry which is preliminary data.</text>
</comment>
<keyword evidence="3" id="KW-1185">Reference proteome</keyword>
<organism evidence="2 3">
    <name type="scientific">Amycolatopsis heterodermiae</name>
    <dbReference type="NCBI Taxonomy" id="3110235"/>
    <lineage>
        <taxon>Bacteria</taxon>
        <taxon>Bacillati</taxon>
        <taxon>Actinomycetota</taxon>
        <taxon>Actinomycetes</taxon>
        <taxon>Pseudonocardiales</taxon>
        <taxon>Pseudonocardiaceae</taxon>
        <taxon>Amycolatopsis</taxon>
    </lineage>
</organism>
<dbReference type="InterPro" id="IPR050259">
    <property type="entry name" value="SDR"/>
</dbReference>
<dbReference type="Proteomes" id="UP001304298">
    <property type="component" value="Unassembled WGS sequence"/>
</dbReference>
<evidence type="ECO:0000256" key="1">
    <source>
        <dbReference type="ARBA" id="ARBA00006484"/>
    </source>
</evidence>
<dbReference type="PANTHER" id="PTHR42879:SF6">
    <property type="entry name" value="NADPH-DEPENDENT REDUCTASE BACG"/>
    <property type="match status" value="1"/>
</dbReference>
<evidence type="ECO:0000313" key="3">
    <source>
        <dbReference type="Proteomes" id="UP001304298"/>
    </source>
</evidence>
<reference evidence="2 3" key="1">
    <citation type="submission" date="2023-12" db="EMBL/GenBank/DDBJ databases">
        <title>Amycolatopsis sp. V23-08.</title>
        <authorList>
            <person name="Somphong A."/>
        </authorList>
    </citation>
    <scope>NUCLEOTIDE SEQUENCE [LARGE SCALE GENOMIC DNA]</scope>
    <source>
        <strain evidence="2 3">V23-08</strain>
    </source>
</reference>
<dbReference type="PANTHER" id="PTHR42879">
    <property type="entry name" value="3-OXOACYL-(ACYL-CARRIER-PROTEIN) REDUCTASE"/>
    <property type="match status" value="1"/>
</dbReference>
<comment type="similarity">
    <text evidence="1">Belongs to the short-chain dehydrogenases/reductases (SDR) family.</text>
</comment>
<dbReference type="InterPro" id="IPR020904">
    <property type="entry name" value="Sc_DH/Rdtase_CS"/>
</dbReference>
<sequence length="263" mass="26651">MSRTMELNLSGKIAVVTGASKGIGLAITRALAAEGVHVVAGARTLTPELAELTAVRAVQVDLAAPDGPARLVDVAISEFGGLDVLVNNVGGVTPRTGGFLSVTDDDWTTALTINFLSAVRTTRAAVPHLIERGAGSIVTVASVNASLPDPLVIDYSAAKAALLNFSKSLSKELGPQGIRANTVSPGPVSTGLWLGDEGVAATVGRAKSLDPDAIAKQAAGDAVTGRFTRPEEVADLVLLLAGDRAANVTGTDIVIDGGMTPTL</sequence>
<dbReference type="InterPro" id="IPR036291">
    <property type="entry name" value="NAD(P)-bd_dom_sf"/>
</dbReference>
<gene>
    <name evidence="2" type="ORF">VA596_38670</name>
</gene>
<dbReference type="PRINTS" id="PR00081">
    <property type="entry name" value="GDHRDH"/>
</dbReference>
<protein>
    <submittedName>
        <fullName evidence="2">Oxidoreductase</fullName>
    </submittedName>
</protein>
<dbReference type="Pfam" id="PF13561">
    <property type="entry name" value="adh_short_C2"/>
    <property type="match status" value="1"/>
</dbReference>
<name>A0ABU5RGV0_9PSEU</name>
<dbReference type="InterPro" id="IPR002347">
    <property type="entry name" value="SDR_fam"/>
</dbReference>
<dbReference type="PRINTS" id="PR00080">
    <property type="entry name" value="SDRFAMILY"/>
</dbReference>
<accession>A0ABU5RGV0</accession>
<dbReference type="NCBIfam" id="NF005095">
    <property type="entry name" value="PRK06523.1"/>
    <property type="match status" value="1"/>
</dbReference>
<dbReference type="EMBL" id="JAYFSI010000012">
    <property type="protein sequence ID" value="MEA5365502.1"/>
    <property type="molecule type" value="Genomic_DNA"/>
</dbReference>
<dbReference type="Gene3D" id="3.40.50.720">
    <property type="entry name" value="NAD(P)-binding Rossmann-like Domain"/>
    <property type="match status" value="1"/>
</dbReference>
<dbReference type="RefSeq" id="WP_323334073.1">
    <property type="nucleotide sequence ID" value="NZ_JAYFSI010000012.1"/>
</dbReference>
<proteinExistence type="inferred from homology"/>
<dbReference type="PROSITE" id="PS00061">
    <property type="entry name" value="ADH_SHORT"/>
    <property type="match status" value="1"/>
</dbReference>
<dbReference type="SUPFAM" id="SSF51735">
    <property type="entry name" value="NAD(P)-binding Rossmann-fold domains"/>
    <property type="match status" value="1"/>
</dbReference>